<dbReference type="PANTHER" id="PTHR34413:SF2">
    <property type="entry name" value="PROPHAGE TAIL FIBER ASSEMBLY PROTEIN HOMOLOG TFAE-RELATED"/>
    <property type="match status" value="1"/>
</dbReference>
<evidence type="ECO:0000256" key="1">
    <source>
        <dbReference type="SAM" id="MobiDB-lite"/>
    </source>
</evidence>
<dbReference type="EMBL" id="JBBMEN010000002">
    <property type="protein sequence ID" value="MEQ2384777.1"/>
    <property type="molecule type" value="Genomic_DNA"/>
</dbReference>
<sequence length="615" mass="69380">MKKKRIVKLEQQTVELFAEVLSKLRPPPPLTVSQWADKYRVLSAESSAEPGRWHTEKAPYQRAIMDAIGDPHVRSVVVMSAAQIGKTDAFILNPLGYYMDYAPCPVMCMQPTLDMGQTLSKDRIAPMIRDTPRLTGLVDTKSRYAGNTVMKKNFPGGHITIVGANSPSSLASRPIKVLLADEIDRYPKSAGTEGDPLDLAKKRQTTFWDYKTVMVSTPTIKGDSRIEDAYLLSTQEEWNVPCPECGAYQPFLWENVKFDPDDLDKGVSYVCRECGCIANEYRWKEQGIHGKYVAANPSAEARGFHLNTLASTFVGWKEVVQKFIEAKIALDHGNPEQMKVWVNTELGETWEERGIQLEDTELFNRREIYAAEVPDDVLYLTAGVDVQDDRFEVEVVGWGEGVESWGIRYQKIYGDMLSDQVWDDLDNFLLQTWRKADGTAYPLLATCIDSGGHHTDAVYRFAKERLNRRIFAIKGMGGSGVPFIRNPSKNNRVKAELFILGVDAGKTTIYQRLEVKTPGPNYCHFPSNPEAGYTEEYFKGLTAEKKVVRFVKGRLKEYWEIKDKEHKRNEPLDLRNYATAALAISRPVLKKTDADGTTVQPVKKARGRRQLSGGI</sequence>
<dbReference type="Gene3D" id="3.40.50.300">
    <property type="entry name" value="P-loop containing nucleotide triphosphate hydrolases"/>
    <property type="match status" value="1"/>
</dbReference>
<feature type="domain" description="Phage terminase large subunit GpA ATPase" evidence="2">
    <location>
        <begin position="47"/>
        <end position="287"/>
    </location>
</feature>
<organism evidence="4 5">
    <name type="scientific">Faecalibacterium intestinale</name>
    <dbReference type="NCBI Taxonomy" id="3133155"/>
    <lineage>
        <taxon>Bacteria</taxon>
        <taxon>Bacillati</taxon>
        <taxon>Bacillota</taxon>
        <taxon>Clostridia</taxon>
        <taxon>Eubacteriales</taxon>
        <taxon>Oscillospiraceae</taxon>
        <taxon>Faecalibacterium</taxon>
    </lineage>
</organism>
<dbReference type="PANTHER" id="PTHR34413">
    <property type="entry name" value="PROPHAGE TAIL FIBER ASSEMBLY PROTEIN HOMOLOG TFAE-RELATED-RELATED"/>
    <property type="match status" value="1"/>
</dbReference>
<dbReference type="InterPro" id="IPR027417">
    <property type="entry name" value="P-loop_NTPase"/>
</dbReference>
<dbReference type="InterPro" id="IPR046454">
    <property type="entry name" value="GpA_endonuclease"/>
</dbReference>
<gene>
    <name evidence="4" type="ORF">WMO20_02330</name>
</gene>
<dbReference type="Pfam" id="PF05876">
    <property type="entry name" value="GpA_ATPase"/>
    <property type="match status" value="1"/>
</dbReference>
<feature type="region of interest" description="Disordered" evidence="1">
    <location>
        <begin position="593"/>
        <end position="615"/>
    </location>
</feature>
<name>A0ABV1BZM4_9FIRM</name>
<accession>A0ABV1BZM4</accession>
<dbReference type="InterPro" id="IPR046453">
    <property type="entry name" value="GpA_ATPase"/>
</dbReference>
<dbReference type="HAMAP" id="MF_04144">
    <property type="entry name" value="TERL_LAMBDA"/>
    <property type="match status" value="1"/>
</dbReference>
<feature type="domain" description="Terminase large subunit GpA endonuclease" evidence="3">
    <location>
        <begin position="302"/>
        <end position="584"/>
    </location>
</feature>
<proteinExistence type="inferred from homology"/>
<dbReference type="InterPro" id="IPR008866">
    <property type="entry name" value="Phage_lambda_GpA-like"/>
</dbReference>
<protein>
    <submittedName>
        <fullName evidence="4">Phage terminase large subunit family protein</fullName>
    </submittedName>
</protein>
<evidence type="ECO:0000259" key="3">
    <source>
        <dbReference type="Pfam" id="PF20454"/>
    </source>
</evidence>
<reference evidence="4 5" key="1">
    <citation type="submission" date="2024-03" db="EMBL/GenBank/DDBJ databases">
        <title>Human intestinal bacterial collection.</title>
        <authorList>
            <person name="Pauvert C."/>
            <person name="Hitch T.C.A."/>
            <person name="Clavel T."/>
        </authorList>
    </citation>
    <scope>NUCLEOTIDE SEQUENCE [LARGE SCALE GENOMIC DNA]</scope>
    <source>
        <strain evidence="4 5">CLA-AA-H281</strain>
    </source>
</reference>
<evidence type="ECO:0000313" key="4">
    <source>
        <dbReference type="EMBL" id="MEQ2384777.1"/>
    </source>
</evidence>
<dbReference type="InterPro" id="IPR051220">
    <property type="entry name" value="TFA_Chaperone"/>
</dbReference>
<dbReference type="Pfam" id="PF20454">
    <property type="entry name" value="GpA_nuclease"/>
    <property type="match status" value="1"/>
</dbReference>
<evidence type="ECO:0000259" key="2">
    <source>
        <dbReference type="Pfam" id="PF05876"/>
    </source>
</evidence>
<keyword evidence="5" id="KW-1185">Reference proteome</keyword>
<dbReference type="Proteomes" id="UP001465119">
    <property type="component" value="Unassembled WGS sequence"/>
</dbReference>
<evidence type="ECO:0000313" key="5">
    <source>
        <dbReference type="Proteomes" id="UP001465119"/>
    </source>
</evidence>
<comment type="caution">
    <text evidence="4">The sequence shown here is derived from an EMBL/GenBank/DDBJ whole genome shotgun (WGS) entry which is preliminary data.</text>
</comment>
<dbReference type="RefSeq" id="WP_349185712.1">
    <property type="nucleotide sequence ID" value="NZ_JBBMEN010000002.1"/>
</dbReference>